<reference evidence="1 2" key="1">
    <citation type="submission" date="2019-05" db="EMBL/GenBank/DDBJ databases">
        <title>Draft genome sequence of Actinomadura sp. 14C53.</title>
        <authorList>
            <person name="Saricaoglu S."/>
            <person name="Isik K."/>
        </authorList>
    </citation>
    <scope>NUCLEOTIDE SEQUENCE [LARGE SCALE GENOMIC DNA]</scope>
    <source>
        <strain evidence="1 2">14C53</strain>
    </source>
</reference>
<dbReference type="OrthoDB" id="4640847at2"/>
<sequence length="122" mass="14105">MSVRHGYYAAWHGAEYEASPDGDLVRLYTARHTDGFRRISPDRYVQVVPLSDVDDLRYVTTRCTWQGEPFVVLGEHDGWLRVEHSGGEAAVAERLRLELFDRGVYQAWASRHEVEDVREEIV</sequence>
<organism evidence="1 2">
    <name type="scientific">Actinomadura soli</name>
    <dbReference type="NCBI Taxonomy" id="2508997"/>
    <lineage>
        <taxon>Bacteria</taxon>
        <taxon>Bacillati</taxon>
        <taxon>Actinomycetota</taxon>
        <taxon>Actinomycetes</taxon>
        <taxon>Streptosporangiales</taxon>
        <taxon>Thermomonosporaceae</taxon>
        <taxon>Actinomadura</taxon>
    </lineage>
</organism>
<dbReference type="AlphaFoldDB" id="A0A5C4JEM1"/>
<dbReference type="EMBL" id="VCKW01000044">
    <property type="protein sequence ID" value="TMR03038.1"/>
    <property type="molecule type" value="Genomic_DNA"/>
</dbReference>
<protein>
    <submittedName>
        <fullName evidence="1">Uncharacterized protein</fullName>
    </submittedName>
</protein>
<accession>A0A5C4JEM1</accession>
<evidence type="ECO:0000313" key="2">
    <source>
        <dbReference type="Proteomes" id="UP000309174"/>
    </source>
</evidence>
<dbReference type="Proteomes" id="UP000309174">
    <property type="component" value="Unassembled WGS sequence"/>
</dbReference>
<dbReference type="RefSeq" id="WP_138645069.1">
    <property type="nucleotide sequence ID" value="NZ_VCKW01000044.1"/>
</dbReference>
<comment type="caution">
    <text evidence="1">The sequence shown here is derived from an EMBL/GenBank/DDBJ whole genome shotgun (WGS) entry which is preliminary data.</text>
</comment>
<evidence type="ECO:0000313" key="1">
    <source>
        <dbReference type="EMBL" id="TMR03038.1"/>
    </source>
</evidence>
<name>A0A5C4JEM1_9ACTN</name>
<gene>
    <name evidence="1" type="ORF">ETD83_11515</name>
</gene>
<proteinExistence type="predicted"/>
<keyword evidence="2" id="KW-1185">Reference proteome</keyword>